<evidence type="ECO:0000313" key="2">
    <source>
        <dbReference type="EMBL" id="KEQ15603.1"/>
    </source>
</evidence>
<evidence type="ECO:0000313" key="3">
    <source>
        <dbReference type="Proteomes" id="UP000028006"/>
    </source>
</evidence>
<dbReference type="RefSeq" id="WP_034872905.1">
    <property type="nucleotide sequence ID" value="NZ_JOKG01000001.1"/>
</dbReference>
<accession>A0A081NAY0</accession>
<organism evidence="2 3">
    <name type="scientific">Endozoicomonas montiporae</name>
    <dbReference type="NCBI Taxonomy" id="1027273"/>
    <lineage>
        <taxon>Bacteria</taxon>
        <taxon>Pseudomonadati</taxon>
        <taxon>Pseudomonadota</taxon>
        <taxon>Gammaproteobacteria</taxon>
        <taxon>Oceanospirillales</taxon>
        <taxon>Endozoicomonadaceae</taxon>
        <taxon>Endozoicomonas</taxon>
    </lineage>
</organism>
<dbReference type="AlphaFoldDB" id="A0A081NAY0"/>
<evidence type="ECO:0000256" key="1">
    <source>
        <dbReference type="SAM" id="SignalP"/>
    </source>
</evidence>
<gene>
    <name evidence="2" type="ORF">GZ77_03100</name>
</gene>
<name>A0A081NAY0_9GAMM</name>
<dbReference type="EMBL" id="JOKG01000001">
    <property type="protein sequence ID" value="KEQ15603.1"/>
    <property type="molecule type" value="Genomic_DNA"/>
</dbReference>
<dbReference type="Proteomes" id="UP000028006">
    <property type="component" value="Unassembled WGS sequence"/>
</dbReference>
<proteinExistence type="predicted"/>
<dbReference type="eggNOG" id="ENOG5033BB2">
    <property type="taxonomic scope" value="Bacteria"/>
</dbReference>
<reference evidence="2 3" key="1">
    <citation type="submission" date="2014-06" db="EMBL/GenBank/DDBJ databases">
        <title>Whole Genome Sequences of Three Symbiotic Endozoicomonas Bacteria.</title>
        <authorList>
            <person name="Neave M.J."/>
            <person name="Apprill A."/>
            <person name="Voolstra C.R."/>
        </authorList>
    </citation>
    <scope>NUCLEOTIDE SEQUENCE [LARGE SCALE GENOMIC DNA]</scope>
    <source>
        <strain evidence="2 3">LMG 24815</strain>
    </source>
</reference>
<keyword evidence="1" id="KW-0732">Signal</keyword>
<keyword evidence="3" id="KW-1185">Reference proteome</keyword>
<feature type="chain" id="PRO_5001760645" evidence="1">
    <location>
        <begin position="21"/>
        <end position="169"/>
    </location>
</feature>
<sequence>MILRLITAMSLIVVATPAFSLTTVSSMAKENGINQCYSRIKSVADFYIEDKKHGTHAKWIDDIDVDSRLYDALSVKDYSDGDSHIRIIAAPNGESGCDTSYSETFVLDQPCIIARDEVFNNWEFTGSLNNQTTVLQTKDGNANAYLTPQLNGKACMVTRTEISFRNKVE</sequence>
<comment type="caution">
    <text evidence="2">The sequence shown here is derived from an EMBL/GenBank/DDBJ whole genome shotgun (WGS) entry which is preliminary data.</text>
</comment>
<feature type="signal peptide" evidence="1">
    <location>
        <begin position="1"/>
        <end position="20"/>
    </location>
</feature>
<protein>
    <submittedName>
        <fullName evidence="2">Uncharacterized protein</fullName>
    </submittedName>
</protein>